<reference evidence="2" key="1">
    <citation type="journal article" date="2022" name="Mol. Ecol. Resour.">
        <title>The genomes of chicory, endive, great burdock and yacon provide insights into Asteraceae palaeo-polyploidization history and plant inulin production.</title>
        <authorList>
            <person name="Fan W."/>
            <person name="Wang S."/>
            <person name="Wang H."/>
            <person name="Wang A."/>
            <person name="Jiang F."/>
            <person name="Liu H."/>
            <person name="Zhao H."/>
            <person name="Xu D."/>
            <person name="Zhang Y."/>
        </authorList>
    </citation>
    <scope>NUCLEOTIDE SEQUENCE [LARGE SCALE GENOMIC DNA]</scope>
    <source>
        <strain evidence="2">cv. Niubang</strain>
    </source>
</reference>
<keyword evidence="2" id="KW-1185">Reference proteome</keyword>
<dbReference type="EMBL" id="CM042063">
    <property type="protein sequence ID" value="KAI3667361.1"/>
    <property type="molecule type" value="Genomic_DNA"/>
</dbReference>
<protein>
    <submittedName>
        <fullName evidence="1">Uncharacterized protein</fullName>
    </submittedName>
</protein>
<name>A0ACB8XI48_ARCLA</name>
<comment type="caution">
    <text evidence="1">The sequence shown here is derived from an EMBL/GenBank/DDBJ whole genome shotgun (WGS) entry which is preliminary data.</text>
</comment>
<evidence type="ECO:0000313" key="1">
    <source>
        <dbReference type="EMBL" id="KAI3667361.1"/>
    </source>
</evidence>
<reference evidence="1 2" key="2">
    <citation type="journal article" date="2022" name="Mol. Ecol. Resour.">
        <title>The genomes of chicory, endive, great burdock and yacon provide insights into Asteraceae paleo-polyploidization history and plant inulin production.</title>
        <authorList>
            <person name="Fan W."/>
            <person name="Wang S."/>
            <person name="Wang H."/>
            <person name="Wang A."/>
            <person name="Jiang F."/>
            <person name="Liu H."/>
            <person name="Zhao H."/>
            <person name="Xu D."/>
            <person name="Zhang Y."/>
        </authorList>
    </citation>
    <scope>NUCLEOTIDE SEQUENCE [LARGE SCALE GENOMIC DNA]</scope>
    <source>
        <strain evidence="2">cv. Niubang</strain>
    </source>
</reference>
<accession>A0ACB8XI48</accession>
<organism evidence="1 2">
    <name type="scientific">Arctium lappa</name>
    <name type="common">Greater burdock</name>
    <name type="synonym">Lappa major</name>
    <dbReference type="NCBI Taxonomy" id="4217"/>
    <lineage>
        <taxon>Eukaryota</taxon>
        <taxon>Viridiplantae</taxon>
        <taxon>Streptophyta</taxon>
        <taxon>Embryophyta</taxon>
        <taxon>Tracheophyta</taxon>
        <taxon>Spermatophyta</taxon>
        <taxon>Magnoliopsida</taxon>
        <taxon>eudicotyledons</taxon>
        <taxon>Gunneridae</taxon>
        <taxon>Pentapetalae</taxon>
        <taxon>asterids</taxon>
        <taxon>campanulids</taxon>
        <taxon>Asterales</taxon>
        <taxon>Asteraceae</taxon>
        <taxon>Carduoideae</taxon>
        <taxon>Cardueae</taxon>
        <taxon>Arctiinae</taxon>
        <taxon>Arctium</taxon>
    </lineage>
</organism>
<evidence type="ECO:0000313" key="2">
    <source>
        <dbReference type="Proteomes" id="UP001055879"/>
    </source>
</evidence>
<sequence length="682" mass="75578">MEETSFASVEDSSTSSEESEDESSETSSEDSQREESKSSDLEKPESSSPSKQKDASRHIYFRTPTPSPSATTQSNLPDPEVMVIESEVHTSNPNQQATSDVPFSTSEVHITEETQFLDKPSSQNLANTLSTQLPQSTSENPTLDAASVAHLSPFRISRNRKINSHIHFQSFESEEEDLDENKTLRDDSPEHQGLSGSPSRDNIKTALNEGSSELEENLATCVVTNVPLSELLTKSEFQRFYEEVRGSMNEHNFQRIDGSETSALRSENTNLRAEVSTLKTQLLDSSKRIQELEQELFKQKDESSLEVSALKVQNAALQNQASTTIDVQKALQELREEVVATRSSSLSTDQMASISDLIKATIQAFVPTVSAPSATPQPPPRTSEDLITKSDLASFKSTIMSRMLTCSSKISTIAQKQVKATLKLHNYKSEDQIAEIRTVASEAIETIQKTLLDPKGKGIAEPSSPKYKRKFSGGTCSDAVKKSRFDDSEDSDDDEHSDSQNREIRDKTAHTFKVAPSTQVQEKEPERNIASSDENRTLQSFTAPVILYASSTPGVPITPVTDATPEKIGALEEEEEQLVDFSTSSEDAFSSPKRQPMVMRDAFESESEKEQKDSEREEEAAGDQIEVIDIEEYVFKNAQPHHTSTSSELRESPEIDGYISEQPSEITQSQPKDTETMVVCFH</sequence>
<proteinExistence type="predicted"/>
<gene>
    <name evidence="1" type="ORF">L6452_42417</name>
</gene>
<dbReference type="Proteomes" id="UP001055879">
    <property type="component" value="Linkage Group LG17"/>
</dbReference>